<dbReference type="GO" id="GO:0016787">
    <property type="term" value="F:hydrolase activity"/>
    <property type="evidence" value="ECO:0007669"/>
    <property type="project" value="UniProtKB-KW"/>
</dbReference>
<dbReference type="InterPro" id="IPR050309">
    <property type="entry name" value="Type-B_Carboxylest/Lipase"/>
</dbReference>
<proteinExistence type="inferred from homology"/>
<dbReference type="PROSITE" id="PS00122">
    <property type="entry name" value="CARBOXYLESTERASE_B_1"/>
    <property type="match status" value="1"/>
</dbReference>
<dbReference type="RefSeq" id="WP_114686904.1">
    <property type="nucleotide sequence ID" value="NZ_QQNB01000001.1"/>
</dbReference>
<keyword evidence="2 3" id="KW-0378">Hydrolase</keyword>
<dbReference type="SUPFAM" id="SSF53474">
    <property type="entry name" value="alpha/beta-Hydrolases"/>
    <property type="match status" value="1"/>
</dbReference>
<comment type="similarity">
    <text evidence="1 3">Belongs to the type-B carboxylesterase/lipase family.</text>
</comment>
<dbReference type="PROSITE" id="PS51318">
    <property type="entry name" value="TAT"/>
    <property type="match status" value="1"/>
</dbReference>
<keyword evidence="6" id="KW-1185">Reference proteome</keyword>
<accession>A0A369VY50</accession>
<reference evidence="5 6" key="1">
    <citation type="submission" date="2018-07" db="EMBL/GenBank/DDBJ databases">
        <title>a novel species of Sphingomonas isolated from the rhizosphere soil of Araceae plant.</title>
        <authorList>
            <person name="Zhiyong W."/>
            <person name="Qinglan Z."/>
            <person name="Zhiwei F."/>
            <person name="Ding X."/>
            <person name="Gejiao W."/>
            <person name="Shixue Z."/>
        </authorList>
    </citation>
    <scope>NUCLEOTIDE SEQUENCE [LARGE SCALE GENOMIC DNA]</scope>
    <source>
        <strain evidence="5 6">WZY 27</strain>
    </source>
</reference>
<dbReference type="Proteomes" id="UP000253918">
    <property type="component" value="Unassembled WGS sequence"/>
</dbReference>
<evidence type="ECO:0000313" key="5">
    <source>
        <dbReference type="EMBL" id="RDE07324.1"/>
    </source>
</evidence>
<dbReference type="OrthoDB" id="9775851at2"/>
<dbReference type="EC" id="3.1.1.-" evidence="3"/>
<dbReference type="Gene3D" id="3.40.50.1820">
    <property type="entry name" value="alpha/beta hydrolase"/>
    <property type="match status" value="1"/>
</dbReference>
<evidence type="ECO:0000313" key="6">
    <source>
        <dbReference type="Proteomes" id="UP000253918"/>
    </source>
</evidence>
<dbReference type="InterPro" id="IPR002018">
    <property type="entry name" value="CarbesteraseB"/>
</dbReference>
<evidence type="ECO:0000256" key="1">
    <source>
        <dbReference type="ARBA" id="ARBA00005964"/>
    </source>
</evidence>
<name>A0A369VY50_9SPHN</name>
<evidence type="ECO:0000256" key="3">
    <source>
        <dbReference type="RuleBase" id="RU361235"/>
    </source>
</evidence>
<dbReference type="EMBL" id="QQNB01000001">
    <property type="protein sequence ID" value="RDE07324.1"/>
    <property type="molecule type" value="Genomic_DNA"/>
</dbReference>
<dbReference type="Pfam" id="PF00135">
    <property type="entry name" value="COesterase"/>
    <property type="match status" value="1"/>
</dbReference>
<organism evidence="5 6">
    <name type="scientific">Sphingomonas aracearum</name>
    <dbReference type="NCBI Taxonomy" id="2283317"/>
    <lineage>
        <taxon>Bacteria</taxon>
        <taxon>Pseudomonadati</taxon>
        <taxon>Pseudomonadota</taxon>
        <taxon>Alphaproteobacteria</taxon>
        <taxon>Sphingomonadales</taxon>
        <taxon>Sphingomonadaceae</taxon>
        <taxon>Sphingomonas</taxon>
    </lineage>
</organism>
<dbReference type="InterPro" id="IPR029058">
    <property type="entry name" value="AB_hydrolase_fold"/>
</dbReference>
<dbReference type="InterPro" id="IPR019826">
    <property type="entry name" value="Carboxylesterase_B_AS"/>
</dbReference>
<gene>
    <name evidence="5" type="ORF">DVW87_06785</name>
</gene>
<dbReference type="InterPro" id="IPR006311">
    <property type="entry name" value="TAT_signal"/>
</dbReference>
<evidence type="ECO:0000256" key="2">
    <source>
        <dbReference type="ARBA" id="ARBA00022801"/>
    </source>
</evidence>
<sequence length="563" mass="60612">MSQWDVPVSRRTMLAGGAVAAAATTGLIGFEAEAQTSASPAIAGTARPLGGDMSGQVFHTVETVYGKVEGIENAGIKAFKGIPYGAPTGGRNRFLPPKKPAKWAGVRNCIGYGPVSPQTPADLRGDYAMFIMWDRNVGVGSMGEDCLVLNVWTPATDNAKRAVLVSFHGGGFTTGSGNSPGFDGAQLARFGDVVVVTVNHRLASFGYTHLGDLGLGSAFAGSGAAGVMDMTASLEWVRDNIAQFGGDPNRVMIFGQSGGGAKTTTLLATPAARGLFHRAAVQSGSALRLTEREAATRHAEALLAELNLSRATASRLQDVPWQKMLEAQTRVMRRPEFARAFNPVVDGTYLPHHPFDPAAPPESRTVPMIVSTTLEDAALRFTNWDVDDATVRADLARRYGDKGEAIFRLYRREYPKKSPFLIQSVIATDAAARRNAFKQAELKAADGGAPVWMYQWDWATSGYDGKFGAIHGIDVSASFHNYRDQTVDVGSARGRRMCDRLASAWVAFAKTGNPNNPQIPNWPAFDAQKRATMIFDDDTRVENDPRSEARRFWAAMPAPVTPI</sequence>
<protein>
    <recommendedName>
        <fullName evidence="3">Carboxylic ester hydrolase</fullName>
        <ecNumber evidence="3">3.1.1.-</ecNumber>
    </recommendedName>
</protein>
<dbReference type="AlphaFoldDB" id="A0A369VY50"/>
<dbReference type="PANTHER" id="PTHR11559">
    <property type="entry name" value="CARBOXYLESTERASE"/>
    <property type="match status" value="1"/>
</dbReference>
<evidence type="ECO:0000259" key="4">
    <source>
        <dbReference type="Pfam" id="PF00135"/>
    </source>
</evidence>
<feature type="domain" description="Carboxylesterase type B" evidence="4">
    <location>
        <begin position="60"/>
        <end position="553"/>
    </location>
</feature>
<comment type="caution">
    <text evidence="5">The sequence shown here is derived from an EMBL/GenBank/DDBJ whole genome shotgun (WGS) entry which is preliminary data.</text>
</comment>